<name>A0ABV8FLZ4_9ACTN</name>
<dbReference type="Proteomes" id="UP001595847">
    <property type="component" value="Unassembled WGS sequence"/>
</dbReference>
<dbReference type="RefSeq" id="WP_378531007.1">
    <property type="nucleotide sequence ID" value="NZ_JBHSBH010000004.1"/>
</dbReference>
<evidence type="ECO:0000313" key="2">
    <source>
        <dbReference type="EMBL" id="MFC3995686.1"/>
    </source>
</evidence>
<dbReference type="InterPro" id="IPR009057">
    <property type="entry name" value="Homeodomain-like_sf"/>
</dbReference>
<dbReference type="InterPro" id="IPR041490">
    <property type="entry name" value="KstR2_TetR_C"/>
</dbReference>
<dbReference type="SUPFAM" id="SSF48498">
    <property type="entry name" value="Tetracyclin repressor-like, C-terminal domain"/>
    <property type="match status" value="1"/>
</dbReference>
<comment type="caution">
    <text evidence="2">The sequence shown here is derived from an EMBL/GenBank/DDBJ whole genome shotgun (WGS) entry which is preliminary data.</text>
</comment>
<dbReference type="EMBL" id="JBHSBH010000004">
    <property type="protein sequence ID" value="MFC3995686.1"/>
    <property type="molecule type" value="Genomic_DNA"/>
</dbReference>
<evidence type="ECO:0000259" key="1">
    <source>
        <dbReference type="Pfam" id="PF17932"/>
    </source>
</evidence>
<organism evidence="2 3">
    <name type="scientific">Nocardiopsis sediminis</name>
    <dbReference type="NCBI Taxonomy" id="1778267"/>
    <lineage>
        <taxon>Bacteria</taxon>
        <taxon>Bacillati</taxon>
        <taxon>Actinomycetota</taxon>
        <taxon>Actinomycetes</taxon>
        <taxon>Streptosporangiales</taxon>
        <taxon>Nocardiopsidaceae</taxon>
        <taxon>Nocardiopsis</taxon>
    </lineage>
</organism>
<dbReference type="InterPro" id="IPR036271">
    <property type="entry name" value="Tet_transcr_reg_TetR-rel_C_sf"/>
</dbReference>
<keyword evidence="3" id="KW-1185">Reference proteome</keyword>
<accession>A0ABV8FLZ4</accession>
<evidence type="ECO:0000313" key="3">
    <source>
        <dbReference type="Proteomes" id="UP001595847"/>
    </source>
</evidence>
<dbReference type="Pfam" id="PF17932">
    <property type="entry name" value="TetR_C_24"/>
    <property type="match status" value="1"/>
</dbReference>
<proteinExistence type="predicted"/>
<protein>
    <submittedName>
        <fullName evidence="2">TetR/AcrR family transcriptional regulator</fullName>
    </submittedName>
</protein>
<sequence>MIMTADLSPHDARSPDRTLAAAAEIFARHGMHGPPMAVLAREITGRTGGDIIAFRRAYPTRLDLVYAVALHATRILVAAQTADPGGADPAAARLGRLIRRHVAHCWEHRTAEELRRTLQPTLRAINPARHRELSTLRRDYRAFIRDLIGDGAAEGDFRVADPAAASGAVLDTLDSTFTWYDGDGGMSVTELGDVCVDLIVHHQLGAERR</sequence>
<gene>
    <name evidence="2" type="ORF">ACFOVU_07160</name>
</gene>
<feature type="domain" description="HTH-type transcriptional repressor KstR2 C-terminal" evidence="1">
    <location>
        <begin position="88"/>
        <end position="201"/>
    </location>
</feature>
<dbReference type="Gene3D" id="1.10.357.10">
    <property type="entry name" value="Tetracycline Repressor, domain 2"/>
    <property type="match status" value="1"/>
</dbReference>
<reference evidence="3" key="1">
    <citation type="journal article" date="2019" name="Int. J. Syst. Evol. Microbiol.">
        <title>The Global Catalogue of Microorganisms (GCM) 10K type strain sequencing project: providing services to taxonomists for standard genome sequencing and annotation.</title>
        <authorList>
            <consortium name="The Broad Institute Genomics Platform"/>
            <consortium name="The Broad Institute Genome Sequencing Center for Infectious Disease"/>
            <person name="Wu L."/>
            <person name="Ma J."/>
        </authorList>
    </citation>
    <scope>NUCLEOTIDE SEQUENCE [LARGE SCALE GENOMIC DNA]</scope>
    <source>
        <strain evidence="3">TBRC 1826</strain>
    </source>
</reference>
<dbReference type="SUPFAM" id="SSF46689">
    <property type="entry name" value="Homeodomain-like"/>
    <property type="match status" value="1"/>
</dbReference>